<dbReference type="EMBL" id="MLBY01000005">
    <property type="protein sequence ID" value="MEE7459472.1"/>
    <property type="molecule type" value="Genomic_DNA"/>
</dbReference>
<keyword evidence="3" id="KW-1185">Reference proteome</keyword>
<feature type="region of interest" description="Disordered" evidence="1">
    <location>
        <begin position="1"/>
        <end position="63"/>
    </location>
</feature>
<comment type="caution">
    <text evidence="2">The sequence shown here is derived from an EMBL/GenBank/DDBJ whole genome shotgun (WGS) entry which is preliminary data.</text>
</comment>
<sequence length="63" mass="6487">MRKPEKPGTEAARTREGGGLGNIDEETGHPGKGTPGATVRQEENPAPSKNPPAGKPEDGNSKP</sequence>
<evidence type="ECO:0000313" key="3">
    <source>
        <dbReference type="Proteomes" id="UP001349262"/>
    </source>
</evidence>
<evidence type="ECO:0000313" key="2">
    <source>
        <dbReference type="EMBL" id="MEE7459472.1"/>
    </source>
</evidence>
<dbReference type="Proteomes" id="UP001349262">
    <property type="component" value="Unassembled WGS sequence"/>
</dbReference>
<name>A0ABU7TFM7_9HYPH</name>
<feature type="compositionally biased region" description="Basic and acidic residues" evidence="1">
    <location>
        <begin position="1"/>
        <end position="16"/>
    </location>
</feature>
<protein>
    <submittedName>
        <fullName evidence="2">Uncharacterized protein</fullName>
    </submittedName>
</protein>
<accession>A0ABU7TFM7</accession>
<organism evidence="2 3">
    <name type="scientific">Methylobacterium radiotolerans</name>
    <dbReference type="NCBI Taxonomy" id="31998"/>
    <lineage>
        <taxon>Bacteria</taxon>
        <taxon>Pseudomonadati</taxon>
        <taxon>Pseudomonadota</taxon>
        <taxon>Alphaproteobacteria</taxon>
        <taxon>Hyphomicrobiales</taxon>
        <taxon>Methylobacteriaceae</taxon>
        <taxon>Methylobacterium</taxon>
    </lineage>
</organism>
<evidence type="ECO:0000256" key="1">
    <source>
        <dbReference type="SAM" id="MobiDB-lite"/>
    </source>
</evidence>
<gene>
    <name evidence="2" type="ORF">MRSR164_22565</name>
</gene>
<reference evidence="2 3" key="1">
    <citation type="journal article" date="2012" name="Genet. Mol. Biol.">
        <title>Analysis of 16S rRNA and mxaF genes revealing insights into Methylobacterium niche-specific plant association.</title>
        <authorList>
            <person name="Dourado M.N."/>
            <person name="Andreote F.D."/>
            <person name="Dini-Andreote F."/>
            <person name="Conti R."/>
            <person name="Araujo J.M."/>
            <person name="Araujo W.L."/>
        </authorList>
    </citation>
    <scope>NUCLEOTIDE SEQUENCE [LARGE SCALE GENOMIC DNA]</scope>
    <source>
        <strain evidence="2 3">SR1.6/4</strain>
    </source>
</reference>
<proteinExistence type="predicted"/>